<gene>
    <name evidence="1" type="ORF">BE15_04540</name>
</gene>
<proteinExistence type="predicted"/>
<name>A0A150QA86_SORCE</name>
<dbReference type="Pfam" id="PF07030">
    <property type="entry name" value="Phage_Mu_Gp36"/>
    <property type="match status" value="1"/>
</dbReference>
<dbReference type="InterPro" id="IPR009752">
    <property type="entry name" value="Phage_Mu_GpJ"/>
</dbReference>
<dbReference type="AlphaFoldDB" id="A0A150QA86"/>
<protein>
    <recommendedName>
        <fullName evidence="3">DUF1320 domain-containing protein</fullName>
    </recommendedName>
</protein>
<dbReference type="Proteomes" id="UP000075260">
    <property type="component" value="Unassembled WGS sequence"/>
</dbReference>
<organism evidence="1 2">
    <name type="scientific">Sorangium cellulosum</name>
    <name type="common">Polyangium cellulosum</name>
    <dbReference type="NCBI Taxonomy" id="56"/>
    <lineage>
        <taxon>Bacteria</taxon>
        <taxon>Pseudomonadati</taxon>
        <taxon>Myxococcota</taxon>
        <taxon>Polyangia</taxon>
        <taxon>Polyangiales</taxon>
        <taxon>Polyangiaceae</taxon>
        <taxon>Sorangium</taxon>
    </lineage>
</organism>
<dbReference type="RefSeq" id="WP_081426904.1">
    <property type="nucleotide sequence ID" value="NZ_JEMA01000907.1"/>
</dbReference>
<sequence length="157" mass="16961">MSCYATLQDVMDLGILLQEDVDWLEQRYPGIVERTATKVSGGIDGRLAKRYGVPFVAPYDDGLVDATAAIVAYRLLVKRGAKPDGTKVAAAERAHDAAQAWVTEAANSKDGLVELVRTQSTPRGATAIDKGAPMAYSEASPYEWMDRQVERLGGRCG</sequence>
<evidence type="ECO:0000313" key="2">
    <source>
        <dbReference type="Proteomes" id="UP000075260"/>
    </source>
</evidence>
<dbReference type="OrthoDB" id="5511888at2"/>
<reference evidence="1 2" key="1">
    <citation type="submission" date="2014-02" db="EMBL/GenBank/DDBJ databases">
        <title>The small core and large imbalanced accessory genome model reveals a collaborative survival strategy of Sorangium cellulosum strains in nature.</title>
        <authorList>
            <person name="Han K."/>
            <person name="Peng R."/>
            <person name="Blom J."/>
            <person name="Li Y.-Z."/>
        </authorList>
    </citation>
    <scope>NUCLEOTIDE SEQUENCE [LARGE SCALE GENOMIC DNA]</scope>
    <source>
        <strain evidence="1 2">So0008-312</strain>
    </source>
</reference>
<evidence type="ECO:0008006" key="3">
    <source>
        <dbReference type="Google" id="ProtNLM"/>
    </source>
</evidence>
<dbReference type="EMBL" id="JEMA01000907">
    <property type="protein sequence ID" value="KYF64538.1"/>
    <property type="molecule type" value="Genomic_DNA"/>
</dbReference>
<evidence type="ECO:0000313" key="1">
    <source>
        <dbReference type="EMBL" id="KYF64538.1"/>
    </source>
</evidence>
<accession>A0A150QA86</accession>
<comment type="caution">
    <text evidence="1">The sequence shown here is derived from an EMBL/GenBank/DDBJ whole genome shotgun (WGS) entry which is preliminary data.</text>
</comment>